<keyword evidence="3" id="KW-1185">Reference proteome</keyword>
<gene>
    <name evidence="2" type="ORF">G0Q06_09580</name>
</gene>
<dbReference type="AlphaFoldDB" id="A0A6B2M3B7"/>
<keyword evidence="1" id="KW-0472">Membrane</keyword>
<accession>A0A6B2M3B7</accession>
<dbReference type="Proteomes" id="UP000478417">
    <property type="component" value="Unassembled WGS sequence"/>
</dbReference>
<dbReference type="RefSeq" id="WP_163965051.1">
    <property type="nucleotide sequence ID" value="NZ_JAAGNX010000002.1"/>
</dbReference>
<comment type="caution">
    <text evidence="2">The sequence shown here is derived from an EMBL/GenBank/DDBJ whole genome shotgun (WGS) entry which is preliminary data.</text>
</comment>
<feature type="transmembrane region" description="Helical" evidence="1">
    <location>
        <begin position="7"/>
        <end position="30"/>
    </location>
</feature>
<evidence type="ECO:0000313" key="3">
    <source>
        <dbReference type="Proteomes" id="UP000478417"/>
    </source>
</evidence>
<reference evidence="2 3" key="1">
    <citation type="submission" date="2020-02" db="EMBL/GenBank/DDBJ databases">
        <title>Albibacoteraceae fam. nov., the first described family within the subdivision 4 Verrucomicrobia.</title>
        <authorList>
            <person name="Xi F."/>
        </authorList>
    </citation>
    <scope>NUCLEOTIDE SEQUENCE [LARGE SCALE GENOMIC DNA]</scope>
    <source>
        <strain evidence="2 3">CK1056</strain>
    </source>
</reference>
<protein>
    <submittedName>
        <fullName evidence="2">Uncharacterized protein</fullName>
    </submittedName>
</protein>
<keyword evidence="1" id="KW-1133">Transmembrane helix</keyword>
<evidence type="ECO:0000313" key="2">
    <source>
        <dbReference type="EMBL" id="NDV62699.1"/>
    </source>
</evidence>
<name>A0A6B2M3B7_9BACT</name>
<organism evidence="2 3">
    <name type="scientific">Oceanipulchritudo coccoides</name>
    <dbReference type="NCBI Taxonomy" id="2706888"/>
    <lineage>
        <taxon>Bacteria</taxon>
        <taxon>Pseudomonadati</taxon>
        <taxon>Verrucomicrobiota</taxon>
        <taxon>Opitutia</taxon>
        <taxon>Puniceicoccales</taxon>
        <taxon>Oceanipulchritudinaceae</taxon>
        <taxon>Oceanipulchritudo</taxon>
    </lineage>
</organism>
<keyword evidence="1" id="KW-0812">Transmembrane</keyword>
<feature type="transmembrane region" description="Helical" evidence="1">
    <location>
        <begin position="36"/>
        <end position="54"/>
    </location>
</feature>
<dbReference type="EMBL" id="JAAGNX010000002">
    <property type="protein sequence ID" value="NDV62699.1"/>
    <property type="molecule type" value="Genomic_DNA"/>
</dbReference>
<proteinExistence type="predicted"/>
<sequence length="61" mass="6224">MNHSRNTLLILLVCSVMSLLLGPVVILMGALSVNSAFIGGALLIIGALGLYAGMKALDPGE</sequence>
<evidence type="ECO:0000256" key="1">
    <source>
        <dbReference type="SAM" id="Phobius"/>
    </source>
</evidence>